<keyword evidence="6" id="KW-1133">Transmembrane helix</keyword>
<dbReference type="Proteomes" id="UP000292262">
    <property type="component" value="Unassembled WGS sequence"/>
</dbReference>
<dbReference type="Gene3D" id="1.25.40.10">
    <property type="entry name" value="Tetratricopeptide repeat domain"/>
    <property type="match status" value="2"/>
</dbReference>
<evidence type="ECO:0000313" key="10">
    <source>
        <dbReference type="Proteomes" id="UP000292262"/>
    </source>
</evidence>
<dbReference type="InterPro" id="IPR050482">
    <property type="entry name" value="Sensor_HK_TwoCompSys"/>
</dbReference>
<comment type="caution">
    <text evidence="9">The sequence shown here is derived from an EMBL/GenBank/DDBJ whole genome shotgun (WGS) entry which is preliminary data.</text>
</comment>
<dbReference type="Gene3D" id="3.30.565.10">
    <property type="entry name" value="Histidine kinase-like ATPase, C-terminal domain"/>
    <property type="match status" value="1"/>
</dbReference>
<evidence type="ECO:0000256" key="1">
    <source>
        <dbReference type="ARBA" id="ARBA00022679"/>
    </source>
</evidence>
<dbReference type="GO" id="GO:0000160">
    <property type="term" value="P:phosphorelay signal transduction system"/>
    <property type="evidence" value="ECO:0007669"/>
    <property type="project" value="UniProtKB-KW"/>
</dbReference>
<dbReference type="InterPro" id="IPR011990">
    <property type="entry name" value="TPR-like_helical_dom_sf"/>
</dbReference>
<proteinExistence type="predicted"/>
<dbReference type="InterPro" id="IPR019734">
    <property type="entry name" value="TPR_rpt"/>
</dbReference>
<keyword evidence="1" id="KW-0808">Transferase</keyword>
<dbReference type="InterPro" id="IPR005467">
    <property type="entry name" value="His_kinase_dom"/>
</dbReference>
<protein>
    <submittedName>
        <fullName evidence="9">Histidine kinase</fullName>
    </submittedName>
</protein>
<dbReference type="SUPFAM" id="SSF55874">
    <property type="entry name" value="ATPase domain of HSP90 chaperone/DNA topoisomerase II/histidine kinase"/>
    <property type="match status" value="1"/>
</dbReference>
<name>A0A4Q7P2A1_9FLAO</name>
<keyword evidence="4" id="KW-0802">TPR repeat</keyword>
<keyword evidence="2 9" id="KW-0418">Kinase</keyword>
<keyword evidence="6" id="KW-0812">Transmembrane</keyword>
<evidence type="ECO:0000256" key="3">
    <source>
        <dbReference type="ARBA" id="ARBA00023012"/>
    </source>
</evidence>
<gene>
    <name evidence="9" type="ORF">EV197_2089</name>
</gene>
<feature type="signal peptide" evidence="7">
    <location>
        <begin position="1"/>
        <end position="28"/>
    </location>
</feature>
<keyword evidence="7" id="KW-0732">Signal</keyword>
<feature type="transmembrane region" description="Helical" evidence="6">
    <location>
        <begin position="433"/>
        <end position="452"/>
    </location>
</feature>
<dbReference type="CDD" id="cd16917">
    <property type="entry name" value="HATPase_UhpB-NarQ-NarX-like"/>
    <property type="match status" value="1"/>
</dbReference>
<keyword evidence="5" id="KW-0175">Coiled coil</keyword>
<dbReference type="RefSeq" id="WP_130286637.1">
    <property type="nucleotide sequence ID" value="NZ_SGXE01000002.1"/>
</dbReference>
<feature type="coiled-coil region" evidence="5">
    <location>
        <begin position="410"/>
        <end position="437"/>
    </location>
</feature>
<dbReference type="SMART" id="SM00028">
    <property type="entry name" value="TPR"/>
    <property type="match status" value="3"/>
</dbReference>
<evidence type="ECO:0000256" key="7">
    <source>
        <dbReference type="SAM" id="SignalP"/>
    </source>
</evidence>
<dbReference type="AlphaFoldDB" id="A0A4Q7P2A1"/>
<dbReference type="PANTHER" id="PTHR24421">
    <property type="entry name" value="NITRATE/NITRITE SENSOR PROTEIN NARX-RELATED"/>
    <property type="match status" value="1"/>
</dbReference>
<evidence type="ECO:0000256" key="5">
    <source>
        <dbReference type="SAM" id="Coils"/>
    </source>
</evidence>
<dbReference type="InterPro" id="IPR036890">
    <property type="entry name" value="HATPase_C_sf"/>
</dbReference>
<feature type="chain" id="PRO_5020877145" evidence="7">
    <location>
        <begin position="29"/>
        <end position="687"/>
    </location>
</feature>
<keyword evidence="10" id="KW-1185">Reference proteome</keyword>
<evidence type="ECO:0000256" key="4">
    <source>
        <dbReference type="PROSITE-ProRule" id="PRU00339"/>
    </source>
</evidence>
<dbReference type="Pfam" id="PF13424">
    <property type="entry name" value="TPR_12"/>
    <property type="match status" value="1"/>
</dbReference>
<dbReference type="EMBL" id="SGXE01000002">
    <property type="protein sequence ID" value="RZS93510.1"/>
    <property type="molecule type" value="Genomic_DNA"/>
</dbReference>
<dbReference type="GO" id="GO:0016301">
    <property type="term" value="F:kinase activity"/>
    <property type="evidence" value="ECO:0007669"/>
    <property type="project" value="UniProtKB-KW"/>
</dbReference>
<dbReference type="OrthoDB" id="977000at2"/>
<feature type="domain" description="Histidine kinase" evidence="8">
    <location>
        <begin position="602"/>
        <end position="687"/>
    </location>
</feature>
<dbReference type="PROSITE" id="PS50109">
    <property type="entry name" value="HIS_KIN"/>
    <property type="match status" value="1"/>
</dbReference>
<dbReference type="InterPro" id="IPR003594">
    <property type="entry name" value="HATPase_dom"/>
</dbReference>
<evidence type="ECO:0000313" key="9">
    <source>
        <dbReference type="EMBL" id="RZS93510.1"/>
    </source>
</evidence>
<dbReference type="PROSITE" id="PS50005">
    <property type="entry name" value="TPR"/>
    <property type="match status" value="1"/>
</dbReference>
<keyword evidence="3" id="KW-0902">Two-component regulatory system</keyword>
<feature type="repeat" description="TPR" evidence="4">
    <location>
        <begin position="248"/>
        <end position="281"/>
    </location>
</feature>
<dbReference type="Pfam" id="PF02518">
    <property type="entry name" value="HATPase_c"/>
    <property type="match status" value="1"/>
</dbReference>
<evidence type="ECO:0000256" key="2">
    <source>
        <dbReference type="ARBA" id="ARBA00022777"/>
    </source>
</evidence>
<evidence type="ECO:0000259" key="8">
    <source>
        <dbReference type="PROSITE" id="PS50109"/>
    </source>
</evidence>
<accession>A0A4Q7P2A1</accession>
<reference evidence="9 10" key="1">
    <citation type="submission" date="2019-02" db="EMBL/GenBank/DDBJ databases">
        <title>Genomic Encyclopedia of Type Strains, Phase IV (KMG-IV): sequencing the most valuable type-strain genomes for metagenomic binning, comparative biology and taxonomic classification.</title>
        <authorList>
            <person name="Goeker M."/>
        </authorList>
    </citation>
    <scope>NUCLEOTIDE SEQUENCE [LARGE SCALE GENOMIC DNA]</scope>
    <source>
        <strain evidence="9 10">DSM 17196</strain>
    </source>
</reference>
<organism evidence="9 10">
    <name type="scientific">Aquimarina brevivitae</name>
    <dbReference type="NCBI Taxonomy" id="323412"/>
    <lineage>
        <taxon>Bacteria</taxon>
        <taxon>Pseudomonadati</taxon>
        <taxon>Bacteroidota</taxon>
        <taxon>Flavobacteriia</taxon>
        <taxon>Flavobacteriales</taxon>
        <taxon>Flavobacteriaceae</taxon>
        <taxon>Aquimarina</taxon>
    </lineage>
</organism>
<keyword evidence="6" id="KW-0472">Membrane</keyword>
<sequence>MSLRYICWRKLFVFDFILLILFSCNTNQTDADNAILQNDNFQSYLIIGKDSNYDKETRYNALDKAYKSLNTFDNDSLKVRSLSKLALAFNAIGEEEHYEKLNRKSLKLSEEINDSLGMARAYDNLGVYYRKKKLDSAYQFYYKADGIYQKLEKSQKYQKDSLAFEHGRVLIDLAKISRTVKDYSESDDLTIRAIQKFEQSGNERYIPMCYTSLGIIAKYMGRFEESIDYHKRAIESAKNTDKEKQYAVTGFNNIGTVYKTIGQFDKAKDYYKKGLEYQDYLLEKPKTKARLLDNLAYVKFLENSEDKDVVDILLNSLKIREENNDVFGIGTNTLHLAEYYHKKGQDSLAKMYAIRAKNASENINNNEELLSSYKLLTEVSDSKEGLEYARSYIKLNDSIVNDERTFRDKFARIKFETDELEQEKAEISKENEFLVIAVLGLTALFLLVYIIFRQQQSNKELLFAQAQQESNEEIYRLLLNQQVKLEEGRQLEQQRMSEELHDGVLGRLFGVRLSLDGINQRANDGFTEARNKYIEELKSIEKEIRLISHDLGTDTLTPDVAYIDVVESLISDLCHAHKMEFEFSNDENIDWEEVEDQKKVNLLRILQESLQNIFKHANATEVKISFGYEDGKINLTILDNGVGFKSTKVKRGIGLKNITNRVRQMSGVVDFISNQGDGTKVDVSVPM</sequence>
<dbReference type="SUPFAM" id="SSF48452">
    <property type="entry name" value="TPR-like"/>
    <property type="match status" value="2"/>
</dbReference>
<evidence type="ECO:0000256" key="6">
    <source>
        <dbReference type="SAM" id="Phobius"/>
    </source>
</evidence>